<dbReference type="PATRIC" id="fig|188932.3.peg.2140"/>
<evidence type="ECO:0000256" key="2">
    <source>
        <dbReference type="SAM" id="SignalP"/>
    </source>
</evidence>
<gene>
    <name evidence="3" type="ORF">AY601_2042</name>
</gene>
<name>A0A127VC67_9SPHI</name>
<feature type="region of interest" description="Disordered" evidence="1">
    <location>
        <begin position="239"/>
        <end position="267"/>
    </location>
</feature>
<dbReference type="AlphaFoldDB" id="A0A127VC67"/>
<keyword evidence="2" id="KW-0732">Signal</keyword>
<feature type="chain" id="PRO_5007280385" description="SprT-like family protein" evidence="2">
    <location>
        <begin position="25"/>
        <end position="474"/>
    </location>
</feature>
<keyword evidence="4" id="KW-1185">Reference proteome</keyword>
<dbReference type="EMBL" id="CP014504">
    <property type="protein sequence ID" value="AMP98946.1"/>
    <property type="molecule type" value="Genomic_DNA"/>
</dbReference>
<feature type="signal peptide" evidence="2">
    <location>
        <begin position="1"/>
        <end position="24"/>
    </location>
</feature>
<dbReference type="Proteomes" id="UP000071561">
    <property type="component" value="Chromosome"/>
</dbReference>
<feature type="region of interest" description="Disordered" evidence="1">
    <location>
        <begin position="453"/>
        <end position="474"/>
    </location>
</feature>
<evidence type="ECO:0000256" key="1">
    <source>
        <dbReference type="SAM" id="MobiDB-lite"/>
    </source>
</evidence>
<evidence type="ECO:0000313" key="3">
    <source>
        <dbReference type="EMBL" id="AMP98946.1"/>
    </source>
</evidence>
<evidence type="ECO:0008006" key="5">
    <source>
        <dbReference type="Google" id="ProtNLM"/>
    </source>
</evidence>
<dbReference type="RefSeq" id="WP_068400112.1">
    <property type="nucleotide sequence ID" value="NZ_CP014504.1"/>
</dbReference>
<proteinExistence type="predicted"/>
<dbReference type="KEGG" id="pcm:AY601_2042"/>
<accession>A0A127VC67</accession>
<evidence type="ECO:0000313" key="4">
    <source>
        <dbReference type="Proteomes" id="UP000071561"/>
    </source>
</evidence>
<sequence length="474" mass="49971" precursor="true">MKKILKNSSVKLVFSLVFLTLTYASCKKDKPVTQSTSDVAGTSISSAKQSFEKNSKIIEPNYTGESFLSKELLGKRKLDWDNAFSQSNGDTVAVFVPVKLDARITLEDGGLSGTRLDNLLYLRLMTTSKAFDGSEAQMISMIPDQVWEKDKNFSGHMFIENWFVPNLSVVSRTRNSTIPTNSTEHKPGDKVVNGFPQCYTAIETACVGAGDGQTCYTTTHTACAGGGGGNGGSGGGSWGGGGNSGGVSGGGGGTGTPGGGGGGAGGGGNGGTSGSIANKDIIDSLRGYPCAQALVARLSTLKSDIPGLIKKTFSVSDEVNLTFEPDKRLIGSTTDGRFNSASGSAYVIGLNPDVLKNASKEYILVTLYHEALHAYFAEKKERLGEAEFNRQFLGMNVNGGRLVAVQDQAHMPMGYDKYIRGLADVVIAFNPSYDRNRALALAQGGIIMLSNVDSQTNSQEKDTSKPGYTGSKCP</sequence>
<reference evidence="3 4" key="1">
    <citation type="submission" date="2016-03" db="EMBL/GenBank/DDBJ databases">
        <title>Complete genome sequence of Pedobacter cryoconitis PAMC 27485.</title>
        <authorList>
            <person name="Lee J."/>
            <person name="Kim O.-S."/>
        </authorList>
    </citation>
    <scope>NUCLEOTIDE SEQUENCE [LARGE SCALE GENOMIC DNA]</scope>
    <source>
        <strain evidence="3 4">PAMC 27485</strain>
    </source>
</reference>
<protein>
    <recommendedName>
        <fullName evidence="5">SprT-like family protein</fullName>
    </recommendedName>
</protein>
<organism evidence="3 4">
    <name type="scientific">Pedobacter cryoconitis</name>
    <dbReference type="NCBI Taxonomy" id="188932"/>
    <lineage>
        <taxon>Bacteria</taxon>
        <taxon>Pseudomonadati</taxon>
        <taxon>Bacteroidota</taxon>
        <taxon>Sphingobacteriia</taxon>
        <taxon>Sphingobacteriales</taxon>
        <taxon>Sphingobacteriaceae</taxon>
        <taxon>Pedobacter</taxon>
    </lineage>
</organism>